<feature type="domain" description="HipA-like kinase" evidence="1">
    <location>
        <begin position="46"/>
        <end position="177"/>
    </location>
</feature>
<dbReference type="Pfam" id="PF20613">
    <property type="entry name" value="HipA_2"/>
    <property type="match status" value="1"/>
</dbReference>
<dbReference type="InterPro" id="IPR046748">
    <property type="entry name" value="HipA_2"/>
</dbReference>
<evidence type="ECO:0000259" key="1">
    <source>
        <dbReference type="Pfam" id="PF20613"/>
    </source>
</evidence>
<evidence type="ECO:0000313" key="3">
    <source>
        <dbReference type="Proteomes" id="UP000634308"/>
    </source>
</evidence>
<gene>
    <name evidence="2" type="ORF">GCM10008959_33120</name>
</gene>
<keyword evidence="3" id="KW-1185">Reference proteome</keyword>
<reference evidence="3" key="1">
    <citation type="journal article" date="2019" name="Int. J. Syst. Evol. Microbiol.">
        <title>The Global Catalogue of Microorganisms (GCM) 10K type strain sequencing project: providing services to taxonomists for standard genome sequencing and annotation.</title>
        <authorList>
            <consortium name="The Broad Institute Genomics Platform"/>
            <consortium name="The Broad Institute Genome Sequencing Center for Infectious Disease"/>
            <person name="Wu L."/>
            <person name="Ma J."/>
        </authorList>
    </citation>
    <scope>NUCLEOTIDE SEQUENCE [LARGE SCALE GENOMIC DNA]</scope>
    <source>
        <strain evidence="3">JCM 31404</strain>
    </source>
</reference>
<proteinExistence type="predicted"/>
<protein>
    <recommendedName>
        <fullName evidence="1">HipA-like kinase domain-containing protein</fullName>
    </recommendedName>
</protein>
<accession>A0ABQ2RUN0</accession>
<dbReference type="RefSeq" id="WP_189066096.1">
    <property type="nucleotide sequence ID" value="NZ_BMQM01000027.1"/>
</dbReference>
<dbReference type="EMBL" id="BMQM01000027">
    <property type="protein sequence ID" value="GGR68373.1"/>
    <property type="molecule type" value="Genomic_DNA"/>
</dbReference>
<organism evidence="2 3">
    <name type="scientific">Deinococcus seoulensis</name>
    <dbReference type="NCBI Taxonomy" id="1837379"/>
    <lineage>
        <taxon>Bacteria</taxon>
        <taxon>Thermotogati</taxon>
        <taxon>Deinococcota</taxon>
        <taxon>Deinococci</taxon>
        <taxon>Deinococcales</taxon>
        <taxon>Deinococcaceae</taxon>
        <taxon>Deinococcus</taxon>
    </lineage>
</organism>
<dbReference type="Proteomes" id="UP000634308">
    <property type="component" value="Unassembled WGS sequence"/>
</dbReference>
<name>A0ABQ2RUN0_9DEIO</name>
<sequence length="279" mass="30803">MTGPGQRIPQAELYFGPVGRGNSQPQKFLLSDQLGLCAVKFQQNPQGPRMLVNEWIGHGLAAQLGIRHAAYGLVDVPADALPHDGCIRITDDDGDEVRLLPGLHFYSQWLEPADDLKPEDLTLGSMMADIGMLAGVAVLDAWLDQRDRKPLNPNILLVRRSGRSSLYLMDMGMAFRSAIWGLGDLLDPRLPDAAAPLPYSMSPADLFRAVRPADFAPYLDAVSGMTEAIVQSVIDGLPREWGVTVAEHTALVNYLLTRAQALPDYFEARFQRPGQEWWE</sequence>
<evidence type="ECO:0000313" key="2">
    <source>
        <dbReference type="EMBL" id="GGR68373.1"/>
    </source>
</evidence>
<comment type="caution">
    <text evidence="2">The sequence shown here is derived from an EMBL/GenBank/DDBJ whole genome shotgun (WGS) entry which is preliminary data.</text>
</comment>